<gene>
    <name evidence="2" type="ORF">H0486_00675</name>
</gene>
<reference evidence="2 3" key="1">
    <citation type="submission" date="2020-07" db="EMBL/GenBank/DDBJ databases">
        <title>Characterization and genome sequencing of isolate MD1, a novel member within the family Lachnospiraceae.</title>
        <authorList>
            <person name="Rettenmaier R."/>
            <person name="Di Bello L."/>
            <person name="Zinser C."/>
            <person name="Scheitz K."/>
            <person name="Liebl W."/>
            <person name="Zverlov V."/>
        </authorList>
    </citation>
    <scope>NUCLEOTIDE SEQUENCE [LARGE SCALE GENOMIC DNA]</scope>
    <source>
        <strain evidence="2 3">MD1</strain>
    </source>
</reference>
<evidence type="ECO:0000259" key="1">
    <source>
        <dbReference type="PROSITE" id="PS51186"/>
    </source>
</evidence>
<proteinExistence type="predicted"/>
<dbReference type="GO" id="GO:0016747">
    <property type="term" value="F:acyltransferase activity, transferring groups other than amino-acyl groups"/>
    <property type="evidence" value="ECO:0007669"/>
    <property type="project" value="InterPro"/>
</dbReference>
<dbReference type="Pfam" id="PF00583">
    <property type="entry name" value="Acetyltransf_1"/>
    <property type="match status" value="1"/>
</dbReference>
<name>A0A839JXQ7_9FIRM</name>
<dbReference type="InterPro" id="IPR000182">
    <property type="entry name" value="GNAT_dom"/>
</dbReference>
<dbReference type="Gene3D" id="3.40.630.30">
    <property type="match status" value="1"/>
</dbReference>
<sequence>MKTYKNLTFEYIKEEDIDILTPIMTRAFDEDSRIHLNKEKGGPDGYDNGEFLRKYALHNDSEAYKISSKGEVVGAVIVWIDRKYKRSFLGNIFVDTKYQNQGYGKVIWEFLQNEYPDTEVWGTETPAFSRRNHNFYINKCGFHVIRIENPKDILEGSYIMEKRMK</sequence>
<dbReference type="RefSeq" id="WP_228351187.1">
    <property type="nucleotide sequence ID" value="NZ_JACEGA010000001.1"/>
</dbReference>
<dbReference type="Proteomes" id="UP000574276">
    <property type="component" value="Unassembled WGS sequence"/>
</dbReference>
<dbReference type="PROSITE" id="PS51186">
    <property type="entry name" value="GNAT"/>
    <property type="match status" value="1"/>
</dbReference>
<comment type="caution">
    <text evidence="2">The sequence shown here is derived from an EMBL/GenBank/DDBJ whole genome shotgun (WGS) entry which is preliminary data.</text>
</comment>
<dbReference type="SUPFAM" id="SSF55729">
    <property type="entry name" value="Acyl-CoA N-acyltransferases (Nat)"/>
    <property type="match status" value="1"/>
</dbReference>
<evidence type="ECO:0000313" key="3">
    <source>
        <dbReference type="Proteomes" id="UP000574276"/>
    </source>
</evidence>
<dbReference type="AlphaFoldDB" id="A0A839JXQ7"/>
<evidence type="ECO:0000313" key="2">
    <source>
        <dbReference type="EMBL" id="MBB2181409.1"/>
    </source>
</evidence>
<feature type="domain" description="N-acetyltransferase" evidence="1">
    <location>
        <begin position="7"/>
        <end position="165"/>
    </location>
</feature>
<keyword evidence="3" id="KW-1185">Reference proteome</keyword>
<keyword evidence="2" id="KW-0808">Transferase</keyword>
<dbReference type="EMBL" id="JACEGA010000001">
    <property type="protein sequence ID" value="MBB2181409.1"/>
    <property type="molecule type" value="Genomic_DNA"/>
</dbReference>
<dbReference type="CDD" id="cd04301">
    <property type="entry name" value="NAT_SF"/>
    <property type="match status" value="1"/>
</dbReference>
<protein>
    <submittedName>
        <fullName evidence="2">GNAT family N-acetyltransferase</fullName>
    </submittedName>
</protein>
<organism evidence="2 3">
    <name type="scientific">Variimorphobacter saccharofermentans</name>
    <dbReference type="NCBI Taxonomy" id="2755051"/>
    <lineage>
        <taxon>Bacteria</taxon>
        <taxon>Bacillati</taxon>
        <taxon>Bacillota</taxon>
        <taxon>Clostridia</taxon>
        <taxon>Lachnospirales</taxon>
        <taxon>Lachnospiraceae</taxon>
        <taxon>Variimorphobacter</taxon>
    </lineage>
</organism>
<accession>A0A839JXQ7</accession>
<dbReference type="InterPro" id="IPR016181">
    <property type="entry name" value="Acyl_CoA_acyltransferase"/>
</dbReference>